<reference evidence="2 3" key="1">
    <citation type="submission" date="2024-02" db="EMBL/GenBank/DDBJ databases">
        <title>Identification of pathogenicity and growth-promoting functions of Pseudomonas putida variants.</title>
        <authorList>
            <person name="Sun J."/>
        </authorList>
    </citation>
    <scope>NUCLEOTIDE SEQUENCE [LARGE SCALE GENOMIC DNA]</scope>
    <source>
        <strain evidence="2 3">A04</strain>
    </source>
</reference>
<dbReference type="PANTHER" id="PTHR47505:SF1">
    <property type="entry name" value="DNA UTILIZATION PROTEIN YHGH"/>
    <property type="match status" value="1"/>
</dbReference>
<proteinExistence type="inferred from homology"/>
<dbReference type="RefSeq" id="WP_186681315.1">
    <property type="nucleotide sequence ID" value="NZ_JABWRY020000004.1"/>
</dbReference>
<evidence type="ECO:0000256" key="1">
    <source>
        <dbReference type="ARBA" id="ARBA00008007"/>
    </source>
</evidence>
<evidence type="ECO:0000313" key="3">
    <source>
        <dbReference type="Proteomes" id="UP001377692"/>
    </source>
</evidence>
<dbReference type="EMBL" id="JBBHLD010000053">
    <property type="protein sequence ID" value="MEJ5908388.1"/>
    <property type="molecule type" value="Genomic_DNA"/>
</dbReference>
<dbReference type="Proteomes" id="UP001377692">
    <property type="component" value="Unassembled WGS sequence"/>
</dbReference>
<dbReference type="Gene3D" id="3.40.50.2020">
    <property type="match status" value="1"/>
</dbReference>
<dbReference type="InterPro" id="IPR029057">
    <property type="entry name" value="PRTase-like"/>
</dbReference>
<name>A0ABU8RES3_9PSED</name>
<evidence type="ECO:0000313" key="2">
    <source>
        <dbReference type="EMBL" id="MEJ5908388.1"/>
    </source>
</evidence>
<dbReference type="PANTHER" id="PTHR47505">
    <property type="entry name" value="DNA UTILIZATION PROTEIN YHGH"/>
    <property type="match status" value="1"/>
</dbReference>
<dbReference type="CDD" id="cd06223">
    <property type="entry name" value="PRTases_typeI"/>
    <property type="match status" value="1"/>
</dbReference>
<dbReference type="SUPFAM" id="SSF53271">
    <property type="entry name" value="PRTase-like"/>
    <property type="match status" value="1"/>
</dbReference>
<protein>
    <submittedName>
        <fullName evidence="2">ComF family protein</fullName>
    </submittedName>
</protein>
<comment type="similarity">
    <text evidence="1">Belongs to the ComF/GntX family.</text>
</comment>
<dbReference type="InterPro" id="IPR000836">
    <property type="entry name" value="PRTase_dom"/>
</dbReference>
<gene>
    <name evidence="2" type="ORF">V7V80_27300</name>
</gene>
<dbReference type="InterPro" id="IPR051910">
    <property type="entry name" value="ComF/GntX_DNA_util-trans"/>
</dbReference>
<organism evidence="2 3">
    <name type="scientific">Pseudomonas kermanshahensis</name>
    <dbReference type="NCBI Taxonomy" id="2745482"/>
    <lineage>
        <taxon>Bacteria</taxon>
        <taxon>Pseudomonadati</taxon>
        <taxon>Pseudomonadota</taxon>
        <taxon>Gammaproteobacteria</taxon>
        <taxon>Pseudomonadales</taxon>
        <taxon>Pseudomonadaceae</taxon>
        <taxon>Pseudomonas</taxon>
    </lineage>
</organism>
<comment type="caution">
    <text evidence="2">The sequence shown here is derived from an EMBL/GenBank/DDBJ whole genome shotgun (WGS) entry which is preliminary data.</text>
</comment>
<accession>A0ABU8RES3</accession>
<keyword evidence="3" id="KW-1185">Reference proteome</keyword>
<sequence>MNCQLRLKALVYKCANINHSCLLCDAPAEQAYPLCMACEQELPWLTDHCLRCALPLPMANLTCAQCCRRAPAFEHVVALWHYGFPVDTLISRFKHNRQWPLGRLMAEMLSHGLQHRYAEGLTQPDLLLPVPLAKRRLRARGFNQAGMLTRWLSKSLAIDCDERLLLRTRETPAQQSLDAKARQRNLQRAFAVADEHALKGLHVAVVDDVLTTGATAQAIAAVLCRAGACRVDVYCLARTAKPGQA</sequence>